<feature type="domain" description="Solute-binding protein family 5" evidence="5">
    <location>
        <begin position="100"/>
        <end position="439"/>
    </location>
</feature>
<gene>
    <name evidence="6" type="ORF">HC031_24860</name>
</gene>
<dbReference type="InterPro" id="IPR000914">
    <property type="entry name" value="SBP_5_dom"/>
</dbReference>
<accession>A0ABX0Y459</accession>
<dbReference type="Gene3D" id="3.10.105.10">
    <property type="entry name" value="Dipeptide-binding Protein, Domain 3"/>
    <property type="match status" value="1"/>
</dbReference>
<dbReference type="Pfam" id="PF00496">
    <property type="entry name" value="SBP_bac_5"/>
    <property type="match status" value="1"/>
</dbReference>
<dbReference type="Proteomes" id="UP000722989">
    <property type="component" value="Unassembled WGS sequence"/>
</dbReference>
<evidence type="ECO:0000256" key="1">
    <source>
        <dbReference type="ARBA" id="ARBA00005695"/>
    </source>
</evidence>
<organism evidence="6 7">
    <name type="scientific">Planosporangium thailandense</name>
    <dbReference type="NCBI Taxonomy" id="765197"/>
    <lineage>
        <taxon>Bacteria</taxon>
        <taxon>Bacillati</taxon>
        <taxon>Actinomycetota</taxon>
        <taxon>Actinomycetes</taxon>
        <taxon>Micromonosporales</taxon>
        <taxon>Micromonosporaceae</taxon>
        <taxon>Planosporangium</taxon>
    </lineage>
</organism>
<comment type="similarity">
    <text evidence="1">Belongs to the bacterial solute-binding protein 5 family.</text>
</comment>
<comment type="caution">
    <text evidence="6">The sequence shown here is derived from an EMBL/GenBank/DDBJ whole genome shotgun (WGS) entry which is preliminary data.</text>
</comment>
<evidence type="ECO:0000313" key="6">
    <source>
        <dbReference type="EMBL" id="NJC72922.1"/>
    </source>
</evidence>
<protein>
    <submittedName>
        <fullName evidence="6">ABC transporter substrate-binding protein</fullName>
    </submittedName>
</protein>
<keyword evidence="7" id="KW-1185">Reference proteome</keyword>
<dbReference type="PANTHER" id="PTHR30290">
    <property type="entry name" value="PERIPLASMIC BINDING COMPONENT OF ABC TRANSPORTER"/>
    <property type="match status" value="1"/>
</dbReference>
<sequence>MADKSVRGTADVTDGGNSQVLSRRSILRMSLLGSSALFAGPALAACGTSSGGSGSTASQNVTIGVVGDMVNFDPYYNGTVDFILLQNLNTFLIDYDDKLKPQPAALTSWEISSDHTQVTLKLRPNLKLQTGKTWTADDLVQGFKRAADPAEGQQLNGPMAIVKDYKATDSSTVVLTFNQPVPELLITDLLESFPAVDSADNSSKELASKPASGGPFQLVSRDPGNDVVISRWPDYWNAKNVHLEKVTFRIFDNADAMVGALQSGALDAAYSLPAKNASQLKNQYAIVKGYPGALVQCLRINVNTAPWDNIKLRQAVSRALDRERIAREVYFGYSVPLYLPWGPDSPANDRSYAKMNSFDLNAAKQLWQEAGSPAGAEALADGSDADALQMLQILQQDLKQIGFDLKITTVDKATFTKRLLAGDFGILFGAIGNSSKSPSRVDTNSIFRIVKNPVLKDKVPQEYIDAIKASERAVTPDQAKAAYAQLNKVITEQAFGIPVCDMPTLTATKKSLTGVTRDVDNRLVLEGAKVS</sequence>
<dbReference type="PIRSF" id="PIRSF002741">
    <property type="entry name" value="MppA"/>
    <property type="match status" value="1"/>
</dbReference>
<evidence type="ECO:0000256" key="2">
    <source>
        <dbReference type="ARBA" id="ARBA00022448"/>
    </source>
</evidence>
<dbReference type="InterPro" id="IPR030678">
    <property type="entry name" value="Peptide/Ni-bd"/>
</dbReference>
<keyword evidence="2" id="KW-0813">Transport</keyword>
<feature type="signal peptide" evidence="4">
    <location>
        <begin position="1"/>
        <end position="44"/>
    </location>
</feature>
<evidence type="ECO:0000256" key="3">
    <source>
        <dbReference type="ARBA" id="ARBA00022729"/>
    </source>
</evidence>
<dbReference type="RefSeq" id="WP_167927833.1">
    <property type="nucleotide sequence ID" value="NZ_JAATVY010000023.1"/>
</dbReference>
<dbReference type="SUPFAM" id="SSF53850">
    <property type="entry name" value="Periplasmic binding protein-like II"/>
    <property type="match status" value="1"/>
</dbReference>
<dbReference type="Gene3D" id="3.40.190.10">
    <property type="entry name" value="Periplasmic binding protein-like II"/>
    <property type="match status" value="1"/>
</dbReference>
<proteinExistence type="inferred from homology"/>
<dbReference type="CDD" id="cd00995">
    <property type="entry name" value="PBP2_NikA_DppA_OppA_like"/>
    <property type="match status" value="1"/>
</dbReference>
<evidence type="ECO:0000256" key="4">
    <source>
        <dbReference type="SAM" id="SignalP"/>
    </source>
</evidence>
<evidence type="ECO:0000259" key="5">
    <source>
        <dbReference type="Pfam" id="PF00496"/>
    </source>
</evidence>
<dbReference type="PANTHER" id="PTHR30290:SF9">
    <property type="entry name" value="OLIGOPEPTIDE-BINDING PROTEIN APPA"/>
    <property type="match status" value="1"/>
</dbReference>
<reference evidence="6 7" key="1">
    <citation type="submission" date="2020-03" db="EMBL/GenBank/DDBJ databases">
        <title>WGS of the type strain of Planosporangium spp.</title>
        <authorList>
            <person name="Thawai C."/>
        </authorList>
    </citation>
    <scope>NUCLEOTIDE SEQUENCE [LARGE SCALE GENOMIC DNA]</scope>
    <source>
        <strain evidence="6 7">TBRC 5610</strain>
    </source>
</reference>
<feature type="chain" id="PRO_5045500184" evidence="4">
    <location>
        <begin position="45"/>
        <end position="531"/>
    </location>
</feature>
<dbReference type="InterPro" id="IPR039424">
    <property type="entry name" value="SBP_5"/>
</dbReference>
<dbReference type="EMBL" id="JAATVY010000023">
    <property type="protein sequence ID" value="NJC72922.1"/>
    <property type="molecule type" value="Genomic_DNA"/>
</dbReference>
<keyword evidence="3 4" id="KW-0732">Signal</keyword>
<evidence type="ECO:0000313" key="7">
    <source>
        <dbReference type="Proteomes" id="UP000722989"/>
    </source>
</evidence>
<name>A0ABX0Y459_9ACTN</name>